<keyword evidence="2" id="KW-1185">Reference proteome</keyword>
<evidence type="ECO:0000313" key="1">
    <source>
        <dbReference type="EMBL" id="KAF3516446.1"/>
    </source>
</evidence>
<proteinExistence type="predicted"/>
<sequence>MEDVSNAIVTVSTPPDVELYSPSDLFFNLGRVLWDKAYHLPDLFYPSSILAKGTYVVLMAHCVDIAGHKDAYIVIVLCTESVVCGLAFHTSLSDSPVAHPSFFPPFREGGMSHKSRLMEDVSNAVVTVSTPPDVELYSPSDLFFNLGRVLWDKVYQLPNLFYPSSILAKVRVTPLNPELV</sequence>
<organism evidence="1 2">
    <name type="scientific">Brassica cretica</name>
    <name type="common">Mustard</name>
    <dbReference type="NCBI Taxonomy" id="69181"/>
    <lineage>
        <taxon>Eukaryota</taxon>
        <taxon>Viridiplantae</taxon>
        <taxon>Streptophyta</taxon>
        <taxon>Embryophyta</taxon>
        <taxon>Tracheophyta</taxon>
        <taxon>Spermatophyta</taxon>
        <taxon>Magnoliopsida</taxon>
        <taxon>eudicotyledons</taxon>
        <taxon>Gunneridae</taxon>
        <taxon>Pentapetalae</taxon>
        <taxon>rosids</taxon>
        <taxon>malvids</taxon>
        <taxon>Brassicales</taxon>
        <taxon>Brassicaceae</taxon>
        <taxon>Brassiceae</taxon>
        <taxon>Brassica</taxon>
    </lineage>
</organism>
<accession>A0ABQ7AQS9</accession>
<name>A0ABQ7AQS9_BRACR</name>
<dbReference type="Proteomes" id="UP000266723">
    <property type="component" value="Unassembled WGS sequence"/>
</dbReference>
<dbReference type="EMBL" id="QGKV02001556">
    <property type="protein sequence ID" value="KAF3516446.1"/>
    <property type="molecule type" value="Genomic_DNA"/>
</dbReference>
<protein>
    <submittedName>
        <fullName evidence="1">Uncharacterized protein</fullName>
    </submittedName>
</protein>
<comment type="caution">
    <text evidence="1">The sequence shown here is derived from an EMBL/GenBank/DDBJ whole genome shotgun (WGS) entry which is preliminary data.</text>
</comment>
<gene>
    <name evidence="1" type="ORF">DY000_02060919</name>
</gene>
<evidence type="ECO:0000313" key="2">
    <source>
        <dbReference type="Proteomes" id="UP000266723"/>
    </source>
</evidence>
<reference evidence="1 2" key="1">
    <citation type="journal article" date="2020" name="BMC Genomics">
        <title>Intraspecific diversification of the crop wild relative Brassica cretica Lam. using demographic model selection.</title>
        <authorList>
            <person name="Kioukis A."/>
            <person name="Michalopoulou V.A."/>
            <person name="Briers L."/>
            <person name="Pirintsos S."/>
            <person name="Studholme D.J."/>
            <person name="Pavlidis P."/>
            <person name="Sarris P.F."/>
        </authorList>
    </citation>
    <scope>NUCLEOTIDE SEQUENCE [LARGE SCALE GENOMIC DNA]</scope>
    <source>
        <strain evidence="2">cv. PFS-1207/04</strain>
    </source>
</reference>